<feature type="compositionally biased region" description="Polar residues" evidence="2">
    <location>
        <begin position="1085"/>
        <end position="1107"/>
    </location>
</feature>
<dbReference type="Proteomes" id="UP000750711">
    <property type="component" value="Unassembled WGS sequence"/>
</dbReference>
<feature type="region of interest" description="Disordered" evidence="2">
    <location>
        <begin position="507"/>
        <end position="547"/>
    </location>
</feature>
<feature type="region of interest" description="Disordered" evidence="2">
    <location>
        <begin position="1"/>
        <end position="218"/>
    </location>
</feature>
<keyword evidence="1" id="KW-0175">Coiled coil</keyword>
<feature type="region of interest" description="Disordered" evidence="2">
    <location>
        <begin position="1080"/>
        <end position="1113"/>
    </location>
</feature>
<protein>
    <recommendedName>
        <fullName evidence="3">Spc7 kinetochore protein domain-containing protein</fullName>
    </recommendedName>
</protein>
<dbReference type="GO" id="GO:1990758">
    <property type="term" value="P:mitotic sister chromatid biorientation"/>
    <property type="evidence" value="ECO:0007669"/>
    <property type="project" value="TreeGrafter"/>
</dbReference>
<dbReference type="InterPro" id="IPR013253">
    <property type="entry name" value="Spc7_domain"/>
</dbReference>
<evidence type="ECO:0000313" key="5">
    <source>
        <dbReference type="Proteomes" id="UP000750711"/>
    </source>
</evidence>
<evidence type="ECO:0000256" key="1">
    <source>
        <dbReference type="SAM" id="Coils"/>
    </source>
</evidence>
<dbReference type="PANTHER" id="PTHR28260">
    <property type="entry name" value="SPINDLE POLE BODY COMPONENT SPC105"/>
    <property type="match status" value="1"/>
</dbReference>
<evidence type="ECO:0000313" key="4">
    <source>
        <dbReference type="EMBL" id="KAH0562670.1"/>
    </source>
</evidence>
<feature type="compositionally biased region" description="Basic and acidic residues" evidence="2">
    <location>
        <begin position="176"/>
        <end position="212"/>
    </location>
</feature>
<feature type="region of interest" description="Disordered" evidence="2">
    <location>
        <begin position="590"/>
        <end position="620"/>
    </location>
</feature>
<sequence length="1574" mass="170847">MAPTNDVGAPAQRQRRSRKSIAHMPSPENPPTIADKENITTDISSFTALNGSSAPAGKVPRKSRSKSIGPGGLIEATGNRRKSAVPIGVKSILLPTIPLSPLQDIPSHTSSRKRKKDDEESGSTTDPTRQVETHSGLHPDIPSAMQNDRPSKASAPVSGLANLPNPFASTPATKANEMKVSLKTEEEQQAAAREREEKERREAEKNEILQRRDARRKSLANRRVSFAPEATLHTWDVVEYIQDSTTSSASTNSTRRASAMSTASGTTQSPAFSSDPPELPSTPPEQVEEPNAISSPVPQRRLHQKKRRRSSVIPPMNFNNPEEEDEFSSSPSSGSSAAGSDDTGNHTFLTANEDNSSASGTESADEGGSIVMSLDEGDITNHSSISGRSSGGSSNGSTRRLDDALRLAAQQAGTQGIEYDENGDLSMEFANEDVTTAFQPWVNKLSASTAKDLQDLTSFQDQENQNPFSPRKAETLNASTNKPEDTVNGDEEMSMDITRAVGSILNVEGSGKPALSAKRRKSVATAGRRSSVNRRRSSGDSTSLGDETMDFTMAIGGIQGGVQQAEAEDTINEDEDLSMELTSVIGRVLPPKHEASRRRGSSPGHQLLQEARRRESSLSLEDDMDVTTAIGQILPPTAKEEIDHEHMMDLTAGAGGILPIGTRSEAKAVMERETDFGDITSSPFQAEVPPSSPPKFATGLQAAGTASATGSPSLSSAKAKAVSRKSLGGGPSTTPRTGASTRKRTSLSRTPTTPSKKLTPQPPKATTPAKTPTPKSVTFRSASPKLLFKEELKTTSTPRSTPMKTIFTHDSKSGTFTPSVILTPRPRQSSGLGIDKEGLGSPRVAALLDRRRSIGEESTAFVPSLGEGVVSTVRFEDPRVMELEFDKERQEEEELENERRARPTETEEEKDATINLKEMIKSLTPKKKVNGRKSLAVGAAKGLLGKRPAELDDEEDESDRSAKKLRPGNETSPVKGVKLRPPPSKVETTGRITRRSLIGASPSTTSAGGSPIKGETSFTNPKKQQGADAVEAPPSPAKHVSKPVAPNDGNQPGEEAEEKIHLQDFLNLTSIRFMELNTTKRRHTTAPNGTLEGSGSKSRGFTNGSIENNDDTGRDLESCIVAGACTIPMLELYQHSCHELKKYISEGRRIVREIEADTYEENPPLFREYISAPPDVKYIMDNQFKNVKTHARLLSKATWYEWRMGLLCGLQEGLDKARQDMDVDEEALRQQEELLMPALPALVEKNKELESQHAKLQARADELANCDQEELQAARDELRAVEAEILSKKTKIREIQDVVTRKDEDIKTVRGTIDECKKEIADAERLREELRGWSSAEVGALKATTANVDALEEEHGWTIKAVFGSTITMTYHRDIQLAFDISSFLPNDGSRPATKAKNSPIELSYISDHRGNHAQHLTASKNFVLTNLRALLGGLQQPATKVKDLLAIASETWNKAKVIEEDVRMLNLYYPTKAVALDDGRGNLLVKSTLLLPSRATKVEVAFNVAFELERSSNAVLAVEPKTKVVYGEQLDEHKMSEFLAGKIAGTVLPGEQGEWGVAVRALGERLIGKGKRA</sequence>
<feature type="compositionally biased region" description="Polar residues" evidence="2">
    <location>
        <begin position="794"/>
        <end position="803"/>
    </location>
</feature>
<dbReference type="PANTHER" id="PTHR28260:SF1">
    <property type="entry name" value="SPINDLE POLE BODY COMPONENT SPC105"/>
    <property type="match status" value="1"/>
</dbReference>
<keyword evidence="5" id="KW-1185">Reference proteome</keyword>
<dbReference type="GO" id="GO:0007094">
    <property type="term" value="P:mitotic spindle assembly checkpoint signaling"/>
    <property type="evidence" value="ECO:0007669"/>
    <property type="project" value="TreeGrafter"/>
</dbReference>
<feature type="compositionally biased region" description="Low complexity" evidence="2">
    <location>
        <begin position="747"/>
        <end position="759"/>
    </location>
</feature>
<name>A0A9P8LEK7_9PEZI</name>
<dbReference type="SMART" id="SM01315">
    <property type="entry name" value="Spc7_N"/>
    <property type="match status" value="1"/>
</dbReference>
<dbReference type="InterPro" id="IPR040850">
    <property type="entry name" value="Knl1_RWD_C"/>
</dbReference>
<dbReference type="Pfam" id="PF18210">
    <property type="entry name" value="Knl1_RWD_C"/>
    <property type="match status" value="1"/>
</dbReference>
<feature type="compositionally biased region" description="Low complexity" evidence="2">
    <location>
        <begin position="91"/>
        <end position="102"/>
    </location>
</feature>
<dbReference type="Pfam" id="PF08317">
    <property type="entry name" value="Spc7"/>
    <property type="match status" value="1"/>
</dbReference>
<accession>A0A9P8LEK7</accession>
<dbReference type="GO" id="GO:0034501">
    <property type="term" value="P:protein localization to kinetochore"/>
    <property type="evidence" value="ECO:0007669"/>
    <property type="project" value="TreeGrafter"/>
</dbReference>
<dbReference type="InterPro" id="IPR033338">
    <property type="entry name" value="Spc105/Spc7"/>
</dbReference>
<dbReference type="SMART" id="SM00787">
    <property type="entry name" value="Spc7"/>
    <property type="match status" value="1"/>
</dbReference>
<feature type="region of interest" description="Disordered" evidence="2">
    <location>
        <begin position="455"/>
        <end position="492"/>
    </location>
</feature>
<gene>
    <name evidence="4" type="ORF">GP486_002653</name>
</gene>
<feature type="coiled-coil region" evidence="1">
    <location>
        <begin position="1214"/>
        <end position="1326"/>
    </location>
</feature>
<feature type="compositionally biased region" description="Low complexity" evidence="2">
    <location>
        <begin position="998"/>
        <end position="1012"/>
    </location>
</feature>
<feature type="region of interest" description="Disordered" evidence="2">
    <location>
        <begin position="677"/>
        <end position="838"/>
    </location>
</feature>
<feature type="compositionally biased region" description="Low complexity" evidence="2">
    <location>
        <begin position="328"/>
        <end position="341"/>
    </location>
</feature>
<evidence type="ECO:0000259" key="3">
    <source>
        <dbReference type="SMART" id="SM00787"/>
    </source>
</evidence>
<feature type="compositionally biased region" description="Low complexity" evidence="2">
    <location>
        <begin position="766"/>
        <end position="775"/>
    </location>
</feature>
<feature type="compositionally biased region" description="Polar residues" evidence="2">
    <location>
        <begin position="40"/>
        <end position="53"/>
    </location>
</feature>
<proteinExistence type="predicted"/>
<feature type="region of interest" description="Disordered" evidence="2">
    <location>
        <begin position="244"/>
        <end position="406"/>
    </location>
</feature>
<dbReference type="GO" id="GO:0000776">
    <property type="term" value="C:kinetochore"/>
    <property type="evidence" value="ECO:0007669"/>
    <property type="project" value="TreeGrafter"/>
</dbReference>
<feature type="domain" description="Spc7 kinetochore protein" evidence="3">
    <location>
        <begin position="1045"/>
        <end position="1380"/>
    </location>
</feature>
<feature type="region of interest" description="Disordered" evidence="2">
    <location>
        <begin position="884"/>
        <end position="1057"/>
    </location>
</feature>
<dbReference type="EMBL" id="JAGHQM010000309">
    <property type="protein sequence ID" value="KAH0562670.1"/>
    <property type="molecule type" value="Genomic_DNA"/>
</dbReference>
<feature type="compositionally biased region" description="Basic residues" evidence="2">
    <location>
        <begin position="300"/>
        <end position="310"/>
    </location>
</feature>
<feature type="compositionally biased region" description="Low complexity" evidence="2">
    <location>
        <begin position="244"/>
        <end position="269"/>
    </location>
</feature>
<comment type="caution">
    <text evidence="4">The sequence shown here is derived from an EMBL/GenBank/DDBJ whole genome shotgun (WGS) entry which is preliminary data.</text>
</comment>
<dbReference type="Pfam" id="PF15402">
    <property type="entry name" value="MELT_2"/>
    <property type="match status" value="4"/>
</dbReference>
<feature type="compositionally biased region" description="Low complexity" evidence="2">
    <location>
        <begin position="697"/>
        <end position="726"/>
    </location>
</feature>
<organism evidence="4 5">
    <name type="scientific">Trichoglossum hirsutum</name>
    <dbReference type="NCBI Taxonomy" id="265104"/>
    <lineage>
        <taxon>Eukaryota</taxon>
        <taxon>Fungi</taxon>
        <taxon>Dikarya</taxon>
        <taxon>Ascomycota</taxon>
        <taxon>Pezizomycotina</taxon>
        <taxon>Geoglossomycetes</taxon>
        <taxon>Geoglossales</taxon>
        <taxon>Geoglossaceae</taxon>
        <taxon>Trichoglossum</taxon>
    </lineage>
</organism>
<feature type="compositionally biased region" description="Polar residues" evidence="2">
    <location>
        <begin position="813"/>
        <end position="831"/>
    </location>
</feature>
<reference evidence="4" key="1">
    <citation type="submission" date="2021-03" db="EMBL/GenBank/DDBJ databases">
        <title>Comparative genomics and phylogenomic investigation of the class Geoglossomycetes provide insights into ecological specialization and systematics.</title>
        <authorList>
            <person name="Melie T."/>
            <person name="Pirro S."/>
            <person name="Miller A.N."/>
            <person name="Quandt A."/>
        </authorList>
    </citation>
    <scope>NUCLEOTIDE SEQUENCE</scope>
    <source>
        <strain evidence="4">CAQ_001_2017</strain>
    </source>
</reference>
<feature type="compositionally biased region" description="Polar residues" evidence="2">
    <location>
        <begin position="345"/>
        <end position="362"/>
    </location>
</feature>
<evidence type="ECO:0000256" key="2">
    <source>
        <dbReference type="SAM" id="MobiDB-lite"/>
    </source>
</evidence>
<feature type="compositionally biased region" description="Polar residues" evidence="2">
    <location>
        <begin position="455"/>
        <end position="468"/>
    </location>
</feature>